<protein>
    <submittedName>
        <fullName evidence="1">Uncharacterized protein</fullName>
    </submittedName>
</protein>
<organism evidence="1 2">
    <name type="scientific">Musa balbisiana</name>
    <name type="common">Banana</name>
    <dbReference type="NCBI Taxonomy" id="52838"/>
    <lineage>
        <taxon>Eukaryota</taxon>
        <taxon>Viridiplantae</taxon>
        <taxon>Streptophyta</taxon>
        <taxon>Embryophyta</taxon>
        <taxon>Tracheophyta</taxon>
        <taxon>Spermatophyta</taxon>
        <taxon>Magnoliopsida</taxon>
        <taxon>Liliopsida</taxon>
        <taxon>Zingiberales</taxon>
        <taxon>Musaceae</taxon>
        <taxon>Musa</taxon>
    </lineage>
</organism>
<name>A0A4V4H8R0_MUSBA</name>
<reference evidence="1 2" key="1">
    <citation type="journal article" date="2019" name="Nat. Plants">
        <title>Genome sequencing of Musa balbisiana reveals subgenome evolution and function divergence in polyploid bananas.</title>
        <authorList>
            <person name="Yao X."/>
        </authorList>
    </citation>
    <scope>NUCLEOTIDE SEQUENCE [LARGE SCALE GENOMIC DNA]</scope>
    <source>
        <strain evidence="2">cv. DH-PKW</strain>
        <tissue evidence="1">Leaves</tissue>
    </source>
</reference>
<dbReference type="Proteomes" id="UP000317650">
    <property type="component" value="Chromosome 8"/>
</dbReference>
<gene>
    <name evidence="1" type="ORF">C4D60_Mb08t05530</name>
</gene>
<dbReference type="EMBL" id="PYDT01000002">
    <property type="protein sequence ID" value="THU68595.1"/>
    <property type="molecule type" value="Genomic_DNA"/>
</dbReference>
<proteinExistence type="predicted"/>
<dbReference type="AlphaFoldDB" id="A0A4V4H8R0"/>
<comment type="caution">
    <text evidence="1">The sequence shown here is derived from an EMBL/GenBank/DDBJ whole genome shotgun (WGS) entry which is preliminary data.</text>
</comment>
<evidence type="ECO:0000313" key="1">
    <source>
        <dbReference type="EMBL" id="THU68595.1"/>
    </source>
</evidence>
<evidence type="ECO:0000313" key="2">
    <source>
        <dbReference type="Proteomes" id="UP000317650"/>
    </source>
</evidence>
<keyword evidence="2" id="KW-1185">Reference proteome</keyword>
<sequence length="173" mass="20101">MLTWHDRVLVDFEWVPSKYRRAWHQPRSCASRCASERETEDQWEFTWAPDAMPGFPFPINIAEHWSATVAHGSHHRPHPPSFLFSSLCPLWGWGKSRSTTSVSSLGWSCAGRSGKETKQSMLFVFLMISALRRNRGEWAACGRGERDDTRIGWRDHPLFLHHLLGILHRLPRR</sequence>
<accession>A0A4V4H8R0</accession>